<evidence type="ECO:0000313" key="2">
    <source>
        <dbReference type="Proteomes" id="UP001487740"/>
    </source>
</evidence>
<dbReference type="EMBL" id="JARAKH010000041">
    <property type="protein sequence ID" value="KAK8380969.1"/>
    <property type="molecule type" value="Genomic_DNA"/>
</dbReference>
<accession>A0AAW0T0X3</accession>
<name>A0AAW0T0X3_SCYPA</name>
<proteinExistence type="predicted"/>
<evidence type="ECO:0000313" key="1">
    <source>
        <dbReference type="EMBL" id="KAK8380969.1"/>
    </source>
</evidence>
<protein>
    <submittedName>
        <fullName evidence="1">Uncharacterized protein</fullName>
    </submittedName>
</protein>
<comment type="caution">
    <text evidence="1">The sequence shown here is derived from an EMBL/GenBank/DDBJ whole genome shotgun (WGS) entry which is preliminary data.</text>
</comment>
<dbReference type="SUPFAM" id="SSF52540">
    <property type="entry name" value="P-loop containing nucleoside triphosphate hydrolases"/>
    <property type="match status" value="1"/>
</dbReference>
<organism evidence="1 2">
    <name type="scientific">Scylla paramamosain</name>
    <name type="common">Mud crab</name>
    <dbReference type="NCBI Taxonomy" id="85552"/>
    <lineage>
        <taxon>Eukaryota</taxon>
        <taxon>Metazoa</taxon>
        <taxon>Ecdysozoa</taxon>
        <taxon>Arthropoda</taxon>
        <taxon>Crustacea</taxon>
        <taxon>Multicrustacea</taxon>
        <taxon>Malacostraca</taxon>
        <taxon>Eumalacostraca</taxon>
        <taxon>Eucarida</taxon>
        <taxon>Decapoda</taxon>
        <taxon>Pleocyemata</taxon>
        <taxon>Brachyura</taxon>
        <taxon>Eubrachyura</taxon>
        <taxon>Portunoidea</taxon>
        <taxon>Portunidae</taxon>
        <taxon>Portuninae</taxon>
        <taxon>Scylla</taxon>
    </lineage>
</organism>
<sequence>MEIAGKTALASSGKGIFSLTHSLLGEAGRDVTVVLLSGKNSWECLLLALRKMAPEDGVIPTRKSGPATVHLLGRARRAVEAEPHALVGAAGRTVCVIAGLRGEGKSSLARTLLQDEKFQGVFVLPGPVLDEMGIWEAISTQVFEKTRQGLTESEDWMATTRTLVIIDDFLPRWADEALVALNQWKTMSLVLFTTPYHAVNTQEALSTAGIQNVKQHRLAALDKDKVLDSAKNHLVENHLPKLATWLTDNWWWAGAVLRYKGLTEPFCAAWKSGLIETVSTETGLLWAITDCMTESLEKNGLPENALERWWTALGGLCRRSLETGYPMNASEVEYEARKIFPIGSKGVTAKHLLPALGESAGCCGVRWLSLPQPLMEFLAGLNVFHQNLAGAPIKSLVKRIADEDAVVVHVAGHLARAAERGTTPPEKQLTRLFRNLVLHMDRAKDRFNYTLRILSASHIYPELLKYIVNDVDFTKLWEISDSAMRFRPLQALLEHTRPVKAEVTVARGEAAPEIPQVARLLAERGIFMFLADMNHLTFGNPANSDLLMQTIQKHGTKGVLQDFMGCLSSRCLNDLGKHMTTQNLVCLRVRVTDTQSMKAACLTPEALPSLMWLEIDFDLPFDQLVKVPVPKVNTPLMDVTFRGLTDDDMVRLVAFSGSDPKTLLRHPPHAV</sequence>
<dbReference type="AlphaFoldDB" id="A0AAW0T0X3"/>
<keyword evidence="2" id="KW-1185">Reference proteome</keyword>
<gene>
    <name evidence="1" type="ORF">O3P69_008114</name>
</gene>
<reference evidence="1 2" key="1">
    <citation type="submission" date="2023-03" db="EMBL/GenBank/DDBJ databases">
        <title>High-quality genome of Scylla paramamosain provides insights in environmental adaptation.</title>
        <authorList>
            <person name="Zhang L."/>
        </authorList>
    </citation>
    <scope>NUCLEOTIDE SEQUENCE [LARGE SCALE GENOMIC DNA]</scope>
    <source>
        <strain evidence="1">LZ_2023a</strain>
        <tissue evidence="1">Muscle</tissue>
    </source>
</reference>
<dbReference type="InterPro" id="IPR027417">
    <property type="entry name" value="P-loop_NTPase"/>
</dbReference>
<dbReference type="Proteomes" id="UP001487740">
    <property type="component" value="Unassembled WGS sequence"/>
</dbReference>